<dbReference type="InterPro" id="IPR050638">
    <property type="entry name" value="AA-Vitamin_Transporters"/>
</dbReference>
<keyword evidence="5 7" id="KW-0472">Membrane</keyword>
<dbReference type="EMBL" id="BMMK01000014">
    <property type="protein sequence ID" value="GGM58778.1"/>
    <property type="molecule type" value="Genomic_DNA"/>
</dbReference>
<feature type="transmembrane region" description="Helical" evidence="7">
    <location>
        <begin position="150"/>
        <end position="169"/>
    </location>
</feature>
<reference evidence="9" key="1">
    <citation type="journal article" date="2014" name="Int. J. Syst. Evol. Microbiol.">
        <title>Complete genome sequence of Corynebacterium casei LMG S-19264T (=DSM 44701T), isolated from a smear-ripened cheese.</title>
        <authorList>
            <consortium name="US DOE Joint Genome Institute (JGI-PGF)"/>
            <person name="Walter F."/>
            <person name="Albersmeier A."/>
            <person name="Kalinowski J."/>
            <person name="Ruckert C."/>
        </authorList>
    </citation>
    <scope>NUCLEOTIDE SEQUENCE</scope>
    <source>
        <strain evidence="9">CGMCC 4.5737</strain>
    </source>
</reference>
<evidence type="ECO:0000313" key="10">
    <source>
        <dbReference type="Proteomes" id="UP000637578"/>
    </source>
</evidence>
<protein>
    <submittedName>
        <fullName evidence="9">Multidrug transporter</fullName>
    </submittedName>
</protein>
<feature type="domain" description="EamA" evidence="8">
    <location>
        <begin position="150"/>
        <end position="285"/>
    </location>
</feature>
<keyword evidence="10" id="KW-1185">Reference proteome</keyword>
<evidence type="ECO:0000256" key="4">
    <source>
        <dbReference type="ARBA" id="ARBA00022989"/>
    </source>
</evidence>
<feature type="transmembrane region" description="Helical" evidence="7">
    <location>
        <begin position="181"/>
        <end position="199"/>
    </location>
</feature>
<evidence type="ECO:0000256" key="5">
    <source>
        <dbReference type="ARBA" id="ARBA00023136"/>
    </source>
</evidence>
<gene>
    <name evidence="9" type="ORF">GCM10012275_32450</name>
</gene>
<feature type="transmembrane region" description="Helical" evidence="7">
    <location>
        <begin position="243"/>
        <end position="261"/>
    </location>
</feature>
<feature type="transmembrane region" description="Helical" evidence="7">
    <location>
        <begin position="211"/>
        <end position="231"/>
    </location>
</feature>
<evidence type="ECO:0000313" key="9">
    <source>
        <dbReference type="EMBL" id="GGM58778.1"/>
    </source>
</evidence>
<evidence type="ECO:0000256" key="2">
    <source>
        <dbReference type="ARBA" id="ARBA00007362"/>
    </source>
</evidence>
<keyword evidence="3 7" id="KW-0812">Transmembrane</keyword>
<dbReference type="GO" id="GO:0016020">
    <property type="term" value="C:membrane"/>
    <property type="evidence" value="ECO:0007669"/>
    <property type="project" value="UniProtKB-SubCell"/>
</dbReference>
<feature type="transmembrane region" description="Helical" evidence="7">
    <location>
        <begin position="267"/>
        <end position="285"/>
    </location>
</feature>
<evidence type="ECO:0000256" key="6">
    <source>
        <dbReference type="SAM" id="MobiDB-lite"/>
    </source>
</evidence>
<dbReference type="AlphaFoldDB" id="A0A8J3C976"/>
<dbReference type="InterPro" id="IPR037185">
    <property type="entry name" value="EmrE-like"/>
</dbReference>
<comment type="subcellular location">
    <subcellularLocation>
        <location evidence="1">Membrane</location>
        <topology evidence="1">Multi-pass membrane protein</topology>
    </subcellularLocation>
</comment>
<organism evidence="9 10">
    <name type="scientific">Longimycelium tulufanense</name>
    <dbReference type="NCBI Taxonomy" id="907463"/>
    <lineage>
        <taxon>Bacteria</taxon>
        <taxon>Bacillati</taxon>
        <taxon>Actinomycetota</taxon>
        <taxon>Actinomycetes</taxon>
        <taxon>Pseudonocardiales</taxon>
        <taxon>Pseudonocardiaceae</taxon>
        <taxon>Longimycelium</taxon>
    </lineage>
</organism>
<feature type="domain" description="EamA" evidence="8">
    <location>
        <begin position="11"/>
        <end position="139"/>
    </location>
</feature>
<accession>A0A8J3C976</accession>
<proteinExistence type="inferred from homology"/>
<feature type="transmembrane region" description="Helical" evidence="7">
    <location>
        <begin position="125"/>
        <end position="144"/>
    </location>
</feature>
<evidence type="ECO:0000259" key="8">
    <source>
        <dbReference type="Pfam" id="PF00892"/>
    </source>
</evidence>
<evidence type="ECO:0000256" key="1">
    <source>
        <dbReference type="ARBA" id="ARBA00004141"/>
    </source>
</evidence>
<evidence type="ECO:0000256" key="3">
    <source>
        <dbReference type="ARBA" id="ARBA00022692"/>
    </source>
</evidence>
<feature type="transmembrane region" description="Helical" evidence="7">
    <location>
        <begin position="34"/>
        <end position="53"/>
    </location>
</feature>
<feature type="transmembrane region" description="Helical" evidence="7">
    <location>
        <begin position="7"/>
        <end position="28"/>
    </location>
</feature>
<sequence>MTRPGSLLRFATLALLWGSSFLWIKLALAAFSPVQITLGRVALGALVLVAMCARKGQRPGWGRDVWLHLAVVALVANTVPFVLFGYGEQTVDSGLAGVLNATTPLWTLLFALLAKQERRMTLMRLAGLLLGFAGIMVIFAPWHAEGLLSWGALACLAASASYGVGFVYLSRHLSGRGLPPTATAAGQMIGATVLTTMAVPVAGLQPVHLDWLAIASVVVLGTLGTGFAFALNHQLIADEGPTNAATVTYVMPIVSVLLGTVVLGEVLSQRVLAGMAVVLVGVALTRRTPRNQPVPVPPEPARATQPAACAGD</sequence>
<dbReference type="Proteomes" id="UP000637578">
    <property type="component" value="Unassembled WGS sequence"/>
</dbReference>
<feature type="region of interest" description="Disordered" evidence="6">
    <location>
        <begin position="289"/>
        <end position="312"/>
    </location>
</feature>
<feature type="transmembrane region" description="Helical" evidence="7">
    <location>
        <begin position="65"/>
        <end position="87"/>
    </location>
</feature>
<evidence type="ECO:0000256" key="7">
    <source>
        <dbReference type="SAM" id="Phobius"/>
    </source>
</evidence>
<keyword evidence="4 7" id="KW-1133">Transmembrane helix</keyword>
<reference evidence="9" key="2">
    <citation type="submission" date="2020-09" db="EMBL/GenBank/DDBJ databases">
        <authorList>
            <person name="Sun Q."/>
            <person name="Zhou Y."/>
        </authorList>
    </citation>
    <scope>NUCLEOTIDE SEQUENCE</scope>
    <source>
        <strain evidence="9">CGMCC 4.5737</strain>
    </source>
</reference>
<comment type="similarity">
    <text evidence="2">Belongs to the EamA transporter family.</text>
</comment>
<dbReference type="InterPro" id="IPR000620">
    <property type="entry name" value="EamA_dom"/>
</dbReference>
<dbReference type="Pfam" id="PF00892">
    <property type="entry name" value="EamA"/>
    <property type="match status" value="2"/>
</dbReference>
<dbReference type="PANTHER" id="PTHR32322">
    <property type="entry name" value="INNER MEMBRANE TRANSPORTER"/>
    <property type="match status" value="1"/>
</dbReference>
<dbReference type="SUPFAM" id="SSF103481">
    <property type="entry name" value="Multidrug resistance efflux transporter EmrE"/>
    <property type="match status" value="2"/>
</dbReference>
<comment type="caution">
    <text evidence="9">The sequence shown here is derived from an EMBL/GenBank/DDBJ whole genome shotgun (WGS) entry which is preliminary data.</text>
</comment>
<dbReference type="RefSeq" id="WP_189058499.1">
    <property type="nucleotide sequence ID" value="NZ_BMMK01000014.1"/>
</dbReference>
<feature type="transmembrane region" description="Helical" evidence="7">
    <location>
        <begin position="93"/>
        <end position="113"/>
    </location>
</feature>
<dbReference type="PANTHER" id="PTHR32322:SF9">
    <property type="entry name" value="AMINO-ACID METABOLITE EFFLUX PUMP-RELATED"/>
    <property type="match status" value="1"/>
</dbReference>
<name>A0A8J3C976_9PSEU</name>